<evidence type="ECO:0000313" key="2">
    <source>
        <dbReference type="Proteomes" id="UP000463951"/>
    </source>
</evidence>
<accession>A0A499UMJ7</accession>
<dbReference type="Proteomes" id="UP000463951">
    <property type="component" value="Chromosome"/>
</dbReference>
<evidence type="ECO:0000313" key="1">
    <source>
        <dbReference type="EMBL" id="BBJ43043.1"/>
    </source>
</evidence>
<proteinExistence type="predicted"/>
<name>A0A499UMJ7_9ACTN</name>
<dbReference type="AlphaFoldDB" id="A0A499UMJ7"/>
<dbReference type="EMBL" id="AP019620">
    <property type="protein sequence ID" value="BBJ43043.1"/>
    <property type="molecule type" value="Genomic_DNA"/>
</dbReference>
<protein>
    <submittedName>
        <fullName evidence="1">Uncharacterized protein</fullName>
    </submittedName>
</protein>
<sequence length="160" mass="16909">MPQYRASVPSSSAICGRLKSAKKNAHMPASSAYRARRWAGSLGSQRGPLGPVGRLEPGPVPKLPPWRLGWRLLHWLPQAGGCCGRWSSSPLCPSASSGRGCHGWSGLPSGGGANGLSSCWSPFCPPGAEEDGDCCSRSSGVVRDMRARLIAAPRSWREAE</sequence>
<organism evidence="1 2">
    <name type="scientific">Streptomyces antimycoticus</name>
    <dbReference type="NCBI Taxonomy" id="68175"/>
    <lineage>
        <taxon>Bacteria</taxon>
        <taxon>Bacillati</taxon>
        <taxon>Actinomycetota</taxon>
        <taxon>Actinomycetes</taxon>
        <taxon>Kitasatosporales</taxon>
        <taxon>Streptomycetaceae</taxon>
        <taxon>Streptomyces</taxon>
        <taxon>Streptomyces violaceusniger group</taxon>
    </lineage>
</organism>
<reference evidence="1 2" key="1">
    <citation type="journal article" date="2020" name="Int. J. Syst. Evol. Microbiol.">
        <title>Reclassification of Streptomyces castelarensis and Streptomyces sporoclivatus as later heterotypic synonyms of Streptomyces antimycoticus.</title>
        <authorList>
            <person name="Komaki H."/>
            <person name="Tamura T."/>
        </authorList>
    </citation>
    <scope>NUCLEOTIDE SEQUENCE [LARGE SCALE GENOMIC DNA]</scope>
    <source>
        <strain evidence="1 2">NBRC 100767</strain>
    </source>
</reference>
<gene>
    <name evidence="1" type="ORF">SSPO_057610</name>
</gene>